<organism evidence="1 2">
    <name type="scientific">Ottowia thiooxydans</name>
    <dbReference type="NCBI Taxonomy" id="219182"/>
    <lineage>
        <taxon>Bacteria</taxon>
        <taxon>Pseudomonadati</taxon>
        <taxon>Pseudomonadota</taxon>
        <taxon>Betaproteobacteria</taxon>
        <taxon>Burkholderiales</taxon>
        <taxon>Comamonadaceae</taxon>
        <taxon>Ottowia</taxon>
    </lineage>
</organism>
<proteinExistence type="predicted"/>
<accession>A0ABV2Q2M2</accession>
<protein>
    <submittedName>
        <fullName evidence="1">TPR repeat protein</fullName>
    </submittedName>
</protein>
<dbReference type="SUPFAM" id="SSF81901">
    <property type="entry name" value="HCP-like"/>
    <property type="match status" value="1"/>
</dbReference>
<keyword evidence="2" id="KW-1185">Reference proteome</keyword>
<dbReference type="EMBL" id="JBEPSH010000001">
    <property type="protein sequence ID" value="MET4575271.1"/>
    <property type="molecule type" value="Genomic_DNA"/>
</dbReference>
<comment type="caution">
    <text evidence="1">The sequence shown here is derived from an EMBL/GenBank/DDBJ whole genome shotgun (WGS) entry which is preliminary data.</text>
</comment>
<dbReference type="InterPro" id="IPR011990">
    <property type="entry name" value="TPR-like_helical_dom_sf"/>
</dbReference>
<dbReference type="Gene3D" id="1.25.40.10">
    <property type="entry name" value="Tetratricopeptide repeat domain"/>
    <property type="match status" value="1"/>
</dbReference>
<evidence type="ECO:0000313" key="1">
    <source>
        <dbReference type="EMBL" id="MET4575271.1"/>
    </source>
</evidence>
<name>A0ABV2Q2M2_9BURK</name>
<dbReference type="RefSeq" id="WP_354440614.1">
    <property type="nucleotide sequence ID" value="NZ_JBEPSH010000001.1"/>
</dbReference>
<sequence length="160" mass="17585">MKKTCPARLPGILDRGVPDVHARPLTWGIALMMAVFTANAQPMPKELETEKHSLALAFPDQLYQLALEARTERDYPRMLALLRSAATRGDRDAQELLAGILLAGSTVYGPKVKTDFCEAAYWIAKARERGSIAADNQTLVLNNMHSVRGGRKSCEGKSFS</sequence>
<dbReference type="Proteomes" id="UP001549320">
    <property type="component" value="Unassembled WGS sequence"/>
</dbReference>
<evidence type="ECO:0000313" key="2">
    <source>
        <dbReference type="Proteomes" id="UP001549320"/>
    </source>
</evidence>
<gene>
    <name evidence="1" type="ORF">ABIE13_000368</name>
</gene>
<reference evidence="1 2" key="1">
    <citation type="submission" date="2024-06" db="EMBL/GenBank/DDBJ databases">
        <title>Sorghum-associated microbial communities from plants grown in Nebraska, USA.</title>
        <authorList>
            <person name="Schachtman D."/>
        </authorList>
    </citation>
    <scope>NUCLEOTIDE SEQUENCE [LARGE SCALE GENOMIC DNA]</scope>
    <source>
        <strain evidence="1 2">2709</strain>
    </source>
</reference>